<evidence type="ECO:0000256" key="1">
    <source>
        <dbReference type="ARBA" id="ARBA00010062"/>
    </source>
</evidence>
<name>A0A0T7FCM0_NEOGA</name>
<dbReference type="PANTHER" id="PTHR30483">
    <property type="entry name" value="LEUCINE-SPECIFIC-BINDING PROTEIN"/>
    <property type="match status" value="1"/>
</dbReference>
<keyword evidence="2" id="KW-0813">Transport</keyword>
<comment type="similarity">
    <text evidence="1">Belongs to the leucine-binding protein family.</text>
</comment>
<sequence>MTFSRLTFCLVASAAFFVAGTLARAETIKVGVIATFSGPNAIWGKQFREAIDVYVAQHGDEVGGHKIQFIYKDVGGPNADASKAAAQELLVREGVKYLAGFDFTPNAVAVAPLTKQAKVPAVIFNAATSSINKQSDFFLRTSFTLTQLAQPAAEWAAKNGSKKVVTAVSDYNPGIDAETAFAASFEKNGGAVLEKIRMPLQTNDFAPFVQRIKNSGADTVFTFLPVGPATFAFTKAYNENGLKAAGVSFIGNGETDETTLDALGDQAIGLVTAYHYSDVHDSALNKSFVAKLKELHPGSRANMASIGAYDGAELIYRMIKAAGSDGTKAIEAAKGMEWESPRGPVKIDPVSRTVVQNVYLRRVEKGADGKLVNREFATVPDVPDLGFNP</sequence>
<evidence type="ECO:0000313" key="7">
    <source>
        <dbReference type="EMBL" id="CDZ32767.1"/>
    </source>
</evidence>
<dbReference type="GO" id="GO:0006865">
    <property type="term" value="P:amino acid transport"/>
    <property type="evidence" value="ECO:0007669"/>
    <property type="project" value="UniProtKB-KW"/>
</dbReference>
<evidence type="ECO:0000256" key="4">
    <source>
        <dbReference type="ARBA" id="ARBA00022970"/>
    </source>
</evidence>
<evidence type="ECO:0000256" key="5">
    <source>
        <dbReference type="SAM" id="SignalP"/>
    </source>
</evidence>
<dbReference type="PRINTS" id="PR00337">
    <property type="entry name" value="LEUILEVALBP"/>
</dbReference>
<dbReference type="InterPro" id="IPR028081">
    <property type="entry name" value="Leu-bd"/>
</dbReference>
<keyword evidence="7" id="KW-0675">Receptor</keyword>
<evidence type="ECO:0000256" key="2">
    <source>
        <dbReference type="ARBA" id="ARBA00022448"/>
    </source>
</evidence>
<feature type="chain" id="PRO_5006682040" evidence="5">
    <location>
        <begin position="26"/>
        <end position="389"/>
    </location>
</feature>
<keyword evidence="3 5" id="KW-0732">Signal</keyword>
<dbReference type="CDD" id="cd20013">
    <property type="entry name" value="PBP1_RPA0985_benzoate-like"/>
    <property type="match status" value="1"/>
</dbReference>
<dbReference type="OrthoDB" id="6083760at2"/>
<dbReference type="InterPro" id="IPR000709">
    <property type="entry name" value="Leu_Ile_Val-bd"/>
</dbReference>
<reference evidence="7 8" key="1">
    <citation type="submission" date="2014-08" db="EMBL/GenBank/DDBJ databases">
        <authorList>
            <person name="Chen Y.-H."/>
        </authorList>
    </citation>
    <scope>NUCLEOTIDE SEQUENCE [LARGE SCALE GENOMIC DNA]</scope>
</reference>
<evidence type="ECO:0000259" key="6">
    <source>
        <dbReference type="Pfam" id="PF13458"/>
    </source>
</evidence>
<proteinExistence type="inferred from homology"/>
<accession>A0A0T7FCM0</accession>
<dbReference type="InterPro" id="IPR051010">
    <property type="entry name" value="BCAA_transport"/>
</dbReference>
<dbReference type="Gene3D" id="3.40.50.2300">
    <property type="match status" value="2"/>
</dbReference>
<dbReference type="SUPFAM" id="SSF53822">
    <property type="entry name" value="Periplasmic binding protein-like I"/>
    <property type="match status" value="1"/>
</dbReference>
<dbReference type="InterPro" id="IPR028082">
    <property type="entry name" value="Peripla_BP_I"/>
</dbReference>
<evidence type="ECO:0000313" key="8">
    <source>
        <dbReference type="Proteomes" id="UP000046176"/>
    </source>
</evidence>
<feature type="domain" description="Leucine-binding protein" evidence="6">
    <location>
        <begin position="27"/>
        <end position="366"/>
    </location>
</feature>
<organism evidence="7 8">
    <name type="scientific">Neorhizobium galegae bv. officinalis</name>
    <dbReference type="NCBI Taxonomy" id="323656"/>
    <lineage>
        <taxon>Bacteria</taxon>
        <taxon>Pseudomonadati</taxon>
        <taxon>Pseudomonadota</taxon>
        <taxon>Alphaproteobacteria</taxon>
        <taxon>Hyphomicrobiales</taxon>
        <taxon>Rhizobiaceae</taxon>
        <taxon>Rhizobium/Agrobacterium group</taxon>
        <taxon>Neorhizobium</taxon>
    </lineage>
</organism>
<dbReference type="PANTHER" id="PTHR30483:SF6">
    <property type="entry name" value="PERIPLASMIC BINDING PROTEIN OF ABC TRANSPORTER FOR NATURAL AMINO ACIDS"/>
    <property type="match status" value="1"/>
</dbReference>
<protein>
    <submittedName>
        <fullName evidence="7">Extracellular ligand-binding receptor</fullName>
    </submittedName>
</protein>
<evidence type="ECO:0000256" key="3">
    <source>
        <dbReference type="ARBA" id="ARBA00022729"/>
    </source>
</evidence>
<keyword evidence="4" id="KW-0029">Amino-acid transport</keyword>
<feature type="signal peptide" evidence="5">
    <location>
        <begin position="1"/>
        <end position="25"/>
    </location>
</feature>
<dbReference type="EMBL" id="CCRH01000003">
    <property type="protein sequence ID" value="CDZ32767.1"/>
    <property type="molecule type" value="Genomic_DNA"/>
</dbReference>
<dbReference type="RefSeq" id="WP_046665720.1">
    <property type="nucleotide sequence ID" value="NZ_CCRH01000003.1"/>
</dbReference>
<dbReference type="AlphaFoldDB" id="A0A0T7FCM0"/>
<gene>
    <name evidence="7" type="ORF">NGAL_HAMBI1145_15080</name>
</gene>
<dbReference type="Proteomes" id="UP000046176">
    <property type="component" value="Unassembled WGS sequence"/>
</dbReference>
<dbReference type="Pfam" id="PF13458">
    <property type="entry name" value="Peripla_BP_6"/>
    <property type="match status" value="1"/>
</dbReference>